<accession>A0ABP6IHL4</accession>
<dbReference type="Gene3D" id="1.10.620.20">
    <property type="entry name" value="Ribonucleotide Reductase, subunit A"/>
    <property type="match status" value="1"/>
</dbReference>
<evidence type="ECO:0000313" key="3">
    <source>
        <dbReference type="EMBL" id="GAA2884232.1"/>
    </source>
</evidence>
<comment type="caution">
    <text evidence="3">The sequence shown here is derived from an EMBL/GenBank/DDBJ whole genome shotgun (WGS) entry which is preliminary data.</text>
</comment>
<protein>
    <submittedName>
        <fullName evidence="3">Diiron oxygenase</fullName>
    </submittedName>
</protein>
<keyword evidence="2" id="KW-0472">Membrane</keyword>
<evidence type="ECO:0000256" key="2">
    <source>
        <dbReference type="SAM" id="Phobius"/>
    </source>
</evidence>
<dbReference type="InterPro" id="IPR012348">
    <property type="entry name" value="RNR-like"/>
</dbReference>
<proteinExistence type="predicted"/>
<sequence length="389" mass="43013">MTPAPETTAARESDLQVAERSAYEAVIERLSKASVDKHWEPYVDIPWDDPEFLVRQDDPRWELPGVDKLGGHPWYLARPPEVRARIGLWRVATAMKIGLQFENLLKRGLLNYAYRLPNGSPEFRYVYHETIEEGHHGMMFQEFVNRTKLPISGMPGPLSLLAQVTPWIPLISTELFFIFVLGGEDPIDHVQRKALRSGQIRHPLEETIMRIHIAEEARHISFARHYLRRRVPRMPRHRRFVLGLVAPVVLGIMARIMLAPPGPMIRAFGIPGDVVREVYTDNPEAAAEIRDSVGKTRELCAELGMTNRLQRGVWKAMGIWAPPEPRPPARPGSAKGATAAAGKDPTTDRGKGVAADSGRDAATDPGKGAAVAPGRDAATAPATDGEAGA</sequence>
<feature type="compositionally biased region" description="Low complexity" evidence="1">
    <location>
        <begin position="331"/>
        <end position="344"/>
    </location>
</feature>
<organism evidence="3 4">
    <name type="scientific">Streptosporangium fragile</name>
    <dbReference type="NCBI Taxonomy" id="46186"/>
    <lineage>
        <taxon>Bacteria</taxon>
        <taxon>Bacillati</taxon>
        <taxon>Actinomycetota</taxon>
        <taxon>Actinomycetes</taxon>
        <taxon>Streptosporangiales</taxon>
        <taxon>Streptosporangiaceae</taxon>
        <taxon>Streptosporangium</taxon>
    </lineage>
</organism>
<dbReference type="InterPro" id="IPR025859">
    <property type="entry name" value="AurF/CmlI"/>
</dbReference>
<keyword evidence="2" id="KW-0812">Transmembrane</keyword>
<dbReference type="Pfam" id="PF11583">
    <property type="entry name" value="AurF"/>
    <property type="match status" value="1"/>
</dbReference>
<feature type="region of interest" description="Disordered" evidence="1">
    <location>
        <begin position="319"/>
        <end position="389"/>
    </location>
</feature>
<dbReference type="RefSeq" id="WP_344975573.1">
    <property type="nucleotide sequence ID" value="NZ_BAAAVI010000036.1"/>
</dbReference>
<keyword evidence="2" id="KW-1133">Transmembrane helix</keyword>
<name>A0ABP6IHL4_9ACTN</name>
<dbReference type="Proteomes" id="UP001500831">
    <property type="component" value="Unassembled WGS sequence"/>
</dbReference>
<reference evidence="4" key="1">
    <citation type="journal article" date="2019" name="Int. J. Syst. Evol. Microbiol.">
        <title>The Global Catalogue of Microorganisms (GCM) 10K type strain sequencing project: providing services to taxonomists for standard genome sequencing and annotation.</title>
        <authorList>
            <consortium name="The Broad Institute Genomics Platform"/>
            <consortium name="The Broad Institute Genome Sequencing Center for Infectious Disease"/>
            <person name="Wu L."/>
            <person name="Ma J."/>
        </authorList>
    </citation>
    <scope>NUCLEOTIDE SEQUENCE [LARGE SCALE GENOMIC DNA]</scope>
    <source>
        <strain evidence="4">JCM 6242</strain>
    </source>
</reference>
<keyword evidence="4" id="KW-1185">Reference proteome</keyword>
<evidence type="ECO:0000256" key="1">
    <source>
        <dbReference type="SAM" id="MobiDB-lite"/>
    </source>
</evidence>
<gene>
    <name evidence="3" type="ORF">GCM10010517_47560</name>
</gene>
<dbReference type="EMBL" id="BAAAVI010000036">
    <property type="protein sequence ID" value="GAA2884232.1"/>
    <property type="molecule type" value="Genomic_DNA"/>
</dbReference>
<feature type="transmembrane region" description="Helical" evidence="2">
    <location>
        <begin position="240"/>
        <end position="258"/>
    </location>
</feature>
<evidence type="ECO:0000313" key="4">
    <source>
        <dbReference type="Proteomes" id="UP001500831"/>
    </source>
</evidence>
<feature type="compositionally biased region" description="Basic and acidic residues" evidence="1">
    <location>
        <begin position="345"/>
        <end position="362"/>
    </location>
</feature>